<protein>
    <submittedName>
        <fullName evidence="2">Crp/Fnr family transcriptional regulator</fullName>
    </submittedName>
</protein>
<dbReference type="InterPro" id="IPR018488">
    <property type="entry name" value="cNMP-bd_CS"/>
</dbReference>
<dbReference type="InterPro" id="IPR014710">
    <property type="entry name" value="RmlC-like_jellyroll"/>
</dbReference>
<dbReference type="OrthoDB" id="9774616at2"/>
<dbReference type="PROSITE" id="PS50042">
    <property type="entry name" value="CNMP_BINDING_3"/>
    <property type="match status" value="1"/>
</dbReference>
<dbReference type="SUPFAM" id="SSF51206">
    <property type="entry name" value="cAMP-binding domain-like"/>
    <property type="match status" value="1"/>
</dbReference>
<dbReference type="InterPro" id="IPR018490">
    <property type="entry name" value="cNMP-bd_dom_sf"/>
</dbReference>
<organism evidence="2 3">
    <name type="scientific">Enterocloster asparagiformis</name>
    <dbReference type="NCBI Taxonomy" id="333367"/>
    <lineage>
        <taxon>Bacteria</taxon>
        <taxon>Bacillati</taxon>
        <taxon>Bacillota</taxon>
        <taxon>Clostridia</taxon>
        <taxon>Lachnospirales</taxon>
        <taxon>Lachnospiraceae</taxon>
        <taxon>Enterocloster</taxon>
    </lineage>
</organism>
<evidence type="ECO:0000313" key="3">
    <source>
        <dbReference type="Proteomes" id="UP000283880"/>
    </source>
</evidence>
<dbReference type="EMBL" id="QSBM01000031">
    <property type="protein sequence ID" value="RGX21526.1"/>
    <property type="molecule type" value="Genomic_DNA"/>
</dbReference>
<proteinExistence type="predicted"/>
<comment type="caution">
    <text evidence="2">The sequence shown here is derived from an EMBL/GenBank/DDBJ whole genome shotgun (WGS) entry which is preliminary data.</text>
</comment>
<dbReference type="PROSITE" id="PS00888">
    <property type="entry name" value="CNMP_BINDING_1"/>
    <property type="match status" value="1"/>
</dbReference>
<name>A0A413F798_9FIRM</name>
<dbReference type="AlphaFoldDB" id="A0A413F798"/>
<dbReference type="CDD" id="cd00038">
    <property type="entry name" value="CAP_ED"/>
    <property type="match status" value="1"/>
</dbReference>
<dbReference type="Proteomes" id="UP000283880">
    <property type="component" value="Unassembled WGS sequence"/>
</dbReference>
<gene>
    <name evidence="2" type="ORF">DWV29_26510</name>
</gene>
<sequence length="218" mass="24567">MMEERWSYVCNGTLEGQEKFAQRFLDEAVVREQPAGTYLCRQGDPAACLYLLLDGVVENSVILEDGRKKINMLYTGMSLLGVSCLDEEVCMVNLRCLTRVRTARVHRQAVRAWPPEMLLPVAMCQTYKMQGVYRQLREQVFLSTEEHLLKILEDLEASGALSGEYGLKRVSHQLLADMAGLSRVQASNLIGRLAARSLLSRTQLEMLRLGGQEVRNDG</sequence>
<dbReference type="RefSeq" id="WP_007709039.1">
    <property type="nucleotide sequence ID" value="NZ_CABMHH010000238.1"/>
</dbReference>
<dbReference type="Gene3D" id="2.60.120.10">
    <property type="entry name" value="Jelly Rolls"/>
    <property type="match status" value="1"/>
</dbReference>
<feature type="domain" description="Cyclic nucleotide-binding" evidence="1">
    <location>
        <begin position="25"/>
        <end position="111"/>
    </location>
</feature>
<evidence type="ECO:0000313" key="2">
    <source>
        <dbReference type="EMBL" id="RGX21526.1"/>
    </source>
</evidence>
<evidence type="ECO:0000259" key="1">
    <source>
        <dbReference type="PROSITE" id="PS50042"/>
    </source>
</evidence>
<dbReference type="Pfam" id="PF00027">
    <property type="entry name" value="cNMP_binding"/>
    <property type="match status" value="1"/>
</dbReference>
<accession>A0A413F798</accession>
<reference evidence="2 3" key="1">
    <citation type="submission" date="2018-08" db="EMBL/GenBank/DDBJ databases">
        <title>A genome reference for cultivated species of the human gut microbiota.</title>
        <authorList>
            <person name="Zou Y."/>
            <person name="Xue W."/>
            <person name="Luo G."/>
        </authorList>
    </citation>
    <scope>NUCLEOTIDE SEQUENCE [LARGE SCALE GENOMIC DNA]</scope>
    <source>
        <strain evidence="2 3">AF04-15</strain>
    </source>
</reference>
<dbReference type="InterPro" id="IPR000595">
    <property type="entry name" value="cNMP-bd_dom"/>
</dbReference>